<evidence type="ECO:0000313" key="1">
    <source>
        <dbReference type="EMBL" id="KAG7400602.1"/>
    </source>
</evidence>
<dbReference type="EMBL" id="JAGDFL010000027">
    <property type="protein sequence ID" value="KAG7400602.1"/>
    <property type="molecule type" value="Genomic_DNA"/>
</dbReference>
<reference evidence="1" key="1">
    <citation type="submission" date="2021-02" db="EMBL/GenBank/DDBJ databases">
        <authorList>
            <person name="Palmer J.M."/>
        </authorList>
    </citation>
    <scope>NUCLEOTIDE SEQUENCE</scope>
    <source>
        <strain evidence="1">SCRP23</strain>
    </source>
</reference>
<dbReference type="AlphaFoldDB" id="A0A8T1X2X9"/>
<dbReference type="Proteomes" id="UP000693981">
    <property type="component" value="Unassembled WGS sequence"/>
</dbReference>
<sequence length="293" mass="32257">MDALLDRLWELANQDDEPQTAQRNGRITEARALWRALEVLLSSLNAHDFCVGDGTFTKTLACIRSVLSDSSYWRTPSGVSLTDDDKATSVFVCVNRVLLKVAGRGPKEREALVRDGVADLMVRCCDAQPLHQGYSLSAAEGAAALQTLHALAAEAKSRAGMLVSQTIRLSSQLMQKHESVFAVQLRGCQFLHQMSLEEDSKERIGRQGGLQALTKALMRFPAEKELVVIALDLLLLLCWELEYREGPVQSAQYRSVNSAVLHGLVNGVVSAMRMLKNVELIQANGIAILNKWV</sequence>
<protein>
    <submittedName>
        <fullName evidence="1">Uncharacterized protein</fullName>
    </submittedName>
</protein>
<accession>A0A8T1X2X9</accession>
<organism evidence="1 2">
    <name type="scientific">Phytophthora boehmeriae</name>
    <dbReference type="NCBI Taxonomy" id="109152"/>
    <lineage>
        <taxon>Eukaryota</taxon>
        <taxon>Sar</taxon>
        <taxon>Stramenopiles</taxon>
        <taxon>Oomycota</taxon>
        <taxon>Peronosporomycetes</taxon>
        <taxon>Peronosporales</taxon>
        <taxon>Peronosporaceae</taxon>
        <taxon>Phytophthora</taxon>
    </lineage>
</organism>
<evidence type="ECO:0000313" key="2">
    <source>
        <dbReference type="Proteomes" id="UP000693981"/>
    </source>
</evidence>
<keyword evidence="2" id="KW-1185">Reference proteome</keyword>
<proteinExistence type="predicted"/>
<dbReference type="OrthoDB" id="71174at2759"/>
<comment type="caution">
    <text evidence="1">The sequence shown here is derived from an EMBL/GenBank/DDBJ whole genome shotgun (WGS) entry which is preliminary data.</text>
</comment>
<name>A0A8T1X2X9_9STRA</name>
<gene>
    <name evidence="1" type="ORF">PHYBOEH_005125</name>
</gene>